<name>A0A8D8KW70_CULPI</name>
<dbReference type="EMBL" id="HBUE01227189">
    <property type="protein sequence ID" value="CAG6542829.1"/>
    <property type="molecule type" value="Transcribed_RNA"/>
</dbReference>
<organism evidence="2">
    <name type="scientific">Culex pipiens</name>
    <name type="common">House mosquito</name>
    <dbReference type="NCBI Taxonomy" id="7175"/>
    <lineage>
        <taxon>Eukaryota</taxon>
        <taxon>Metazoa</taxon>
        <taxon>Ecdysozoa</taxon>
        <taxon>Arthropoda</taxon>
        <taxon>Hexapoda</taxon>
        <taxon>Insecta</taxon>
        <taxon>Pterygota</taxon>
        <taxon>Neoptera</taxon>
        <taxon>Endopterygota</taxon>
        <taxon>Diptera</taxon>
        <taxon>Nematocera</taxon>
        <taxon>Culicoidea</taxon>
        <taxon>Culicidae</taxon>
        <taxon>Culicinae</taxon>
        <taxon>Culicini</taxon>
        <taxon>Culex</taxon>
        <taxon>Culex</taxon>
    </lineage>
</organism>
<proteinExistence type="predicted"/>
<evidence type="ECO:0000256" key="1">
    <source>
        <dbReference type="SAM" id="MobiDB-lite"/>
    </source>
</evidence>
<dbReference type="EMBL" id="HBUE01333945">
    <property type="protein sequence ID" value="CAG6594947.1"/>
    <property type="molecule type" value="Transcribed_RNA"/>
</dbReference>
<protein>
    <submittedName>
        <fullName evidence="2">(northern house mosquito) hypothetical protein</fullName>
    </submittedName>
</protein>
<dbReference type="AlphaFoldDB" id="A0A8D8KW70"/>
<feature type="region of interest" description="Disordered" evidence="1">
    <location>
        <begin position="1"/>
        <end position="31"/>
    </location>
</feature>
<sequence length="136" mass="16320">MAPRSRDLGKKNFRCPPRKRPPEMVLRSRHLKRNFRCPPRKRPSEVVLRSPDLGQRNLRCPSRIRPPEMVLRSRHLKRNFRCPPRKRPPEVLRRKLSPFPWYLAKILHFVRSVLDFLSTEHPELCDKANNFSSYAF</sequence>
<evidence type="ECO:0000313" key="2">
    <source>
        <dbReference type="EMBL" id="CAG6594947.1"/>
    </source>
</evidence>
<accession>A0A8D8KW70</accession>
<reference evidence="2" key="1">
    <citation type="submission" date="2021-05" db="EMBL/GenBank/DDBJ databases">
        <authorList>
            <person name="Alioto T."/>
            <person name="Alioto T."/>
            <person name="Gomez Garrido J."/>
        </authorList>
    </citation>
    <scope>NUCLEOTIDE SEQUENCE</scope>
</reference>
<feature type="compositionally biased region" description="Basic and acidic residues" evidence="1">
    <location>
        <begin position="1"/>
        <end position="10"/>
    </location>
</feature>